<dbReference type="Gene3D" id="3.30.160.670">
    <property type="match status" value="1"/>
</dbReference>
<keyword evidence="1" id="KW-0732">Signal</keyword>
<organism evidence="3 4">
    <name type="scientific">Croceivirga thetidis</name>
    <dbReference type="NCBI Taxonomy" id="2721623"/>
    <lineage>
        <taxon>Bacteria</taxon>
        <taxon>Pseudomonadati</taxon>
        <taxon>Bacteroidota</taxon>
        <taxon>Flavobacteriia</taxon>
        <taxon>Flavobacteriales</taxon>
        <taxon>Flavobacteriaceae</taxon>
        <taxon>Croceivirga</taxon>
    </lineage>
</organism>
<reference evidence="3 4" key="1">
    <citation type="submission" date="2020-04" db="EMBL/GenBank/DDBJ databases">
        <authorList>
            <person name="Yoon J."/>
        </authorList>
    </citation>
    <scope>NUCLEOTIDE SEQUENCE [LARGE SCALE GENOMIC DNA]</scope>
    <source>
        <strain evidence="3 4">DJ-13</strain>
    </source>
</reference>
<evidence type="ECO:0000256" key="1">
    <source>
        <dbReference type="SAM" id="SignalP"/>
    </source>
</evidence>
<dbReference type="RefSeq" id="WP_168553402.1">
    <property type="nucleotide sequence ID" value="NZ_JAAWWL010000002.1"/>
</dbReference>
<evidence type="ECO:0000313" key="4">
    <source>
        <dbReference type="Proteomes" id="UP000718451"/>
    </source>
</evidence>
<feature type="chain" id="PRO_5045853979" evidence="1">
    <location>
        <begin position="22"/>
        <end position="174"/>
    </location>
</feature>
<feature type="domain" description="DUF4136" evidence="2">
    <location>
        <begin position="21"/>
        <end position="171"/>
    </location>
</feature>
<evidence type="ECO:0000259" key="2">
    <source>
        <dbReference type="Pfam" id="PF13590"/>
    </source>
</evidence>
<feature type="signal peptide" evidence="1">
    <location>
        <begin position="1"/>
        <end position="21"/>
    </location>
</feature>
<comment type="caution">
    <text evidence="3">The sequence shown here is derived from an EMBL/GenBank/DDBJ whole genome shotgun (WGS) entry which is preliminary data.</text>
</comment>
<dbReference type="Proteomes" id="UP000718451">
    <property type="component" value="Unassembled WGS sequence"/>
</dbReference>
<dbReference type="Pfam" id="PF13590">
    <property type="entry name" value="DUF4136"/>
    <property type="match status" value="1"/>
</dbReference>
<protein>
    <submittedName>
        <fullName evidence="3">DUF4136 domain-containing protein</fullName>
    </submittedName>
</protein>
<evidence type="ECO:0000313" key="3">
    <source>
        <dbReference type="EMBL" id="NKI33263.1"/>
    </source>
</evidence>
<keyword evidence="4" id="KW-1185">Reference proteome</keyword>
<dbReference type="PROSITE" id="PS51257">
    <property type="entry name" value="PROKAR_LIPOPROTEIN"/>
    <property type="match status" value="1"/>
</dbReference>
<accession>A0ABX1GTH0</accession>
<dbReference type="InterPro" id="IPR025411">
    <property type="entry name" value="DUF4136"/>
</dbReference>
<dbReference type="EMBL" id="JAAWWL010000002">
    <property type="protein sequence ID" value="NKI33263.1"/>
    <property type="molecule type" value="Genomic_DNA"/>
</dbReference>
<name>A0ABX1GTH0_9FLAO</name>
<sequence length="174" mass="19192">MKNIVLSLLLFFVFSCSSVRVNYDYQSGTDFSGYTTYNYFTEMDTGLSQLDEQRLIRVLDSALTIKGIRLSEEPTFLINIKSEVYQRASGNTVGVGVGGGGRNVGGGVSVGIPIGSSSINRAIIFDFVDTQRNQLIWQADTESGFRDNAAPSVREDMLRKVVDKALTKFPPEKK</sequence>
<proteinExistence type="predicted"/>
<gene>
    <name evidence="3" type="ORF">HCU67_15000</name>
</gene>